<evidence type="ECO:0000256" key="1">
    <source>
        <dbReference type="ARBA" id="ARBA00008591"/>
    </source>
</evidence>
<dbReference type="InterPro" id="IPR052912">
    <property type="entry name" value="UPF0111_domain"/>
</dbReference>
<gene>
    <name evidence="2" type="ORF">OP8BY_0110</name>
</gene>
<organism evidence="2 3">
    <name type="scientific">Candidatus Saccharicenans subterraneus</name>
    <dbReference type="NCBI Taxonomy" id="2508984"/>
    <lineage>
        <taxon>Bacteria</taxon>
        <taxon>Candidatus Aminicenantota</taxon>
        <taxon>Candidatus Aminicenantia</taxon>
        <taxon>Candidatus Aminicenantales</taxon>
        <taxon>Candidatus Saccharicenantaceae</taxon>
        <taxon>Candidatus Saccharicenans</taxon>
    </lineage>
</organism>
<reference evidence="2 3" key="1">
    <citation type="submission" date="2018-08" db="EMBL/GenBank/DDBJ databases">
        <title>Genome analysis of the thermophilic bacterium of the candidate phylum Aminicenantes from deep subsurface aquifer revealed its physiology and ecological role.</title>
        <authorList>
            <person name="Kadnikov V.V."/>
            <person name="Mardanov A.V."/>
            <person name="Beletsky A.V."/>
            <person name="Karnachuk O.V."/>
            <person name="Ravin N.V."/>
        </authorList>
    </citation>
    <scope>NUCLEOTIDE SEQUENCE [LARGE SCALE GENOMIC DNA]</scope>
    <source>
        <strain evidence="2">BY38</strain>
    </source>
</reference>
<dbReference type="AlphaFoldDB" id="A0A3E2BLV5"/>
<dbReference type="InterPro" id="IPR018445">
    <property type="entry name" value="Put_Phosphate_transp_reg"/>
</dbReference>
<evidence type="ECO:0000313" key="3">
    <source>
        <dbReference type="Proteomes" id="UP000257323"/>
    </source>
</evidence>
<sequence>MKFFLPKEPAFAQHFSDLSVCLTEITQVFFDFSNNFNSSAQYWERAKQIEHKADQIAHGVIKLLNQCFITPFDREDIYQLVHEIDDIIDLVENAIHNIYLYNLKDKKYFVDDFARFAREATEKLNLLVAEVFKSQKYTPYVGELIRSIHELEDKGDLVYARSLQQLFTEEKDPVNIIKWKDILFILETIMDVYQRVSNTVEGIVVKSS</sequence>
<dbReference type="EMBL" id="QUAH01000007">
    <property type="protein sequence ID" value="RFT15735.1"/>
    <property type="molecule type" value="Genomic_DNA"/>
</dbReference>
<dbReference type="Proteomes" id="UP000257323">
    <property type="component" value="Unassembled WGS sequence"/>
</dbReference>
<proteinExistence type="inferred from homology"/>
<dbReference type="Pfam" id="PF01865">
    <property type="entry name" value="PhoU_div"/>
    <property type="match status" value="1"/>
</dbReference>
<comment type="caution">
    <text evidence="2">The sequence shown here is derived from an EMBL/GenBank/DDBJ whole genome shotgun (WGS) entry which is preliminary data.</text>
</comment>
<dbReference type="Gene3D" id="1.20.58.220">
    <property type="entry name" value="Phosphate transport system protein phou homolog 2, domain 2"/>
    <property type="match status" value="1"/>
</dbReference>
<evidence type="ECO:0008006" key="4">
    <source>
        <dbReference type="Google" id="ProtNLM"/>
    </source>
</evidence>
<dbReference type="InterPro" id="IPR038078">
    <property type="entry name" value="PhoU-like_sf"/>
</dbReference>
<evidence type="ECO:0000313" key="2">
    <source>
        <dbReference type="EMBL" id="RFT15735.1"/>
    </source>
</evidence>
<dbReference type="PANTHER" id="PTHR37298">
    <property type="entry name" value="UPF0111 PROTEIN YKAA"/>
    <property type="match status" value="1"/>
</dbReference>
<name>A0A3E2BLV5_9BACT</name>
<dbReference type="PANTHER" id="PTHR37298:SF1">
    <property type="entry name" value="UPF0111 PROTEIN YKAA"/>
    <property type="match status" value="1"/>
</dbReference>
<protein>
    <recommendedName>
        <fullName evidence="4">Phosphate transport regulator</fullName>
    </recommendedName>
</protein>
<comment type="similarity">
    <text evidence="1">Belongs to the UPF0111 family.</text>
</comment>
<accession>A0A3E2BLV5</accession>